<protein>
    <submittedName>
        <fullName evidence="2">DUF4446 family protein</fullName>
    </submittedName>
</protein>
<dbReference type="InterPro" id="IPR027981">
    <property type="entry name" value="DUF4446"/>
</dbReference>
<keyword evidence="3" id="KW-1185">Reference proteome</keyword>
<evidence type="ECO:0000313" key="2">
    <source>
        <dbReference type="EMBL" id="QNM07977.1"/>
    </source>
</evidence>
<organism evidence="2 3">
    <name type="scientific">Wansuia hejianensis</name>
    <dbReference type="NCBI Taxonomy" id="2763667"/>
    <lineage>
        <taxon>Bacteria</taxon>
        <taxon>Bacillati</taxon>
        <taxon>Bacillota</taxon>
        <taxon>Clostridia</taxon>
        <taxon>Lachnospirales</taxon>
        <taxon>Lachnospiraceae</taxon>
        <taxon>Wansuia</taxon>
    </lineage>
</organism>
<proteinExistence type="predicted"/>
<dbReference type="RefSeq" id="WP_118644264.1">
    <property type="nucleotide sequence ID" value="NZ_CP060635.1"/>
</dbReference>
<keyword evidence="1" id="KW-0472">Membrane</keyword>
<dbReference type="Pfam" id="PF14584">
    <property type="entry name" value="DUF4446"/>
    <property type="match status" value="1"/>
</dbReference>
<feature type="transmembrane region" description="Helical" evidence="1">
    <location>
        <begin position="12"/>
        <end position="35"/>
    </location>
</feature>
<keyword evidence="1" id="KW-1133">Transmembrane helix</keyword>
<evidence type="ECO:0000313" key="3">
    <source>
        <dbReference type="Proteomes" id="UP000515860"/>
    </source>
</evidence>
<evidence type="ECO:0000256" key="1">
    <source>
        <dbReference type="SAM" id="Phobius"/>
    </source>
</evidence>
<dbReference type="KEGG" id="whj:H9Q79_13845"/>
<sequence length="171" mass="19460">MSALFEKMGVDMGLIVLLLIILVIVLTVITVSMSIRLSRLSRKYHSFMKGKDGQSMERAFSQKFKEIDKLGSQSDNHQYDIHNLKKQYKKTLNKYGIVKYDAFDDVGGKLSFALAMLDSDNTGFIVDAIHSRDNCFLYLKEIVKGESYIMLSDEEVEALKNAVNDIDEDIM</sequence>
<gene>
    <name evidence="2" type="ORF">H9Q79_13845</name>
</gene>
<dbReference type="Proteomes" id="UP000515860">
    <property type="component" value="Chromosome"/>
</dbReference>
<name>A0A7G9GAZ5_9FIRM</name>
<keyword evidence="1" id="KW-0812">Transmembrane</keyword>
<accession>A0A7G9GAZ5</accession>
<dbReference type="EMBL" id="CP060635">
    <property type="protein sequence ID" value="QNM07977.1"/>
    <property type="molecule type" value="Genomic_DNA"/>
</dbReference>
<dbReference type="AlphaFoldDB" id="A0A7G9GAZ5"/>
<reference evidence="2 3" key="1">
    <citation type="submission" date="2020-08" db="EMBL/GenBank/DDBJ databases">
        <authorList>
            <person name="Liu C."/>
            <person name="Sun Q."/>
        </authorList>
    </citation>
    <scope>NUCLEOTIDE SEQUENCE [LARGE SCALE GENOMIC DNA]</scope>
    <source>
        <strain evidence="2 3">NSJ-29</strain>
    </source>
</reference>